<feature type="region of interest" description="Disordered" evidence="13">
    <location>
        <begin position="647"/>
        <end position="714"/>
    </location>
</feature>
<dbReference type="CDD" id="cd12353">
    <property type="entry name" value="RRM2_TIA1_like"/>
    <property type="match status" value="1"/>
</dbReference>
<evidence type="ECO:0000256" key="13">
    <source>
        <dbReference type="SAM" id="MobiDB-lite"/>
    </source>
</evidence>
<dbReference type="SMART" id="SM00360">
    <property type="entry name" value="RRM"/>
    <property type="match status" value="3"/>
</dbReference>
<dbReference type="SMART" id="SM00361">
    <property type="entry name" value="RRM_1"/>
    <property type="match status" value="2"/>
</dbReference>
<keyword evidence="2" id="KW-1003">Cell membrane</keyword>
<dbReference type="PRINTS" id="PR00237">
    <property type="entry name" value="GPCRRHODOPSN"/>
</dbReference>
<dbReference type="InterPro" id="IPR000504">
    <property type="entry name" value="RRM_dom"/>
</dbReference>
<evidence type="ECO:0000256" key="3">
    <source>
        <dbReference type="ARBA" id="ARBA00022692"/>
    </source>
</evidence>
<comment type="similarity">
    <text evidence="12">Belongs to the G-protein coupled receptor 1 family. Vasopressin/oxytocin receptor subfamily.</text>
</comment>
<dbReference type="PROSITE" id="PS00237">
    <property type="entry name" value="G_PROTEIN_RECEP_F1_1"/>
    <property type="match status" value="1"/>
</dbReference>
<keyword evidence="7 12" id="KW-0472">Membrane</keyword>
<comment type="subcellular location">
    <subcellularLocation>
        <location evidence="1 12">Cell membrane</location>
        <topology evidence="1 12">Multi-pass membrane protein</topology>
    </subcellularLocation>
</comment>
<dbReference type="Proteomes" id="UP000675881">
    <property type="component" value="Chromosome 3"/>
</dbReference>
<dbReference type="InterPro" id="IPR035979">
    <property type="entry name" value="RBD_domain_sf"/>
</dbReference>
<dbReference type="PANTHER" id="PTHR24224:SF6">
    <property type="entry name" value="CARDIOACCELERATORY PEPTIDE RECEPTOR-RELATED"/>
    <property type="match status" value="1"/>
</dbReference>
<evidence type="ECO:0000256" key="1">
    <source>
        <dbReference type="ARBA" id="ARBA00004651"/>
    </source>
</evidence>
<evidence type="ECO:0000256" key="5">
    <source>
        <dbReference type="ARBA" id="ARBA00022989"/>
    </source>
</evidence>
<evidence type="ECO:0000256" key="10">
    <source>
        <dbReference type="ARBA" id="ARBA00023224"/>
    </source>
</evidence>
<keyword evidence="10 12" id="KW-0807">Transducer</keyword>
<evidence type="ECO:0000313" key="16">
    <source>
        <dbReference type="EMBL" id="CAF2881683.1"/>
    </source>
</evidence>
<feature type="transmembrane region" description="Helical" evidence="12">
    <location>
        <begin position="569"/>
        <end position="589"/>
    </location>
</feature>
<dbReference type="InterPro" id="IPR012677">
    <property type="entry name" value="Nucleotide-bd_a/b_plait_sf"/>
</dbReference>
<feature type="domain" description="RRM" evidence="14">
    <location>
        <begin position="216"/>
        <end position="287"/>
    </location>
</feature>
<dbReference type="PANTHER" id="PTHR24224">
    <property type="entry name" value="CARDIOACCELERATORY PEPTIDE RECEPTOR-RELATED"/>
    <property type="match status" value="1"/>
</dbReference>
<gene>
    <name evidence="16" type="ORF">LSAA_7033</name>
</gene>
<dbReference type="Gene3D" id="3.30.70.330">
    <property type="match status" value="3"/>
</dbReference>
<evidence type="ECO:0000259" key="15">
    <source>
        <dbReference type="PROSITE" id="PS50262"/>
    </source>
</evidence>
<evidence type="ECO:0000256" key="2">
    <source>
        <dbReference type="ARBA" id="ARBA00022475"/>
    </source>
</evidence>
<keyword evidence="3 12" id="KW-0812">Transmembrane</keyword>
<keyword evidence="6 12" id="KW-0297">G-protein coupled receptor</keyword>
<evidence type="ECO:0000256" key="7">
    <source>
        <dbReference type="ARBA" id="ARBA00023136"/>
    </source>
</evidence>
<keyword evidence="17" id="KW-1185">Reference proteome</keyword>
<feature type="domain" description="G-protein coupled receptors family 1 profile" evidence="15">
    <location>
        <begin position="371"/>
        <end position="626"/>
    </location>
</feature>
<dbReference type="Gene3D" id="1.20.1070.10">
    <property type="entry name" value="Rhodopsin 7-helix transmembrane proteins"/>
    <property type="match status" value="2"/>
</dbReference>
<keyword evidence="4 11" id="KW-0694">RNA-binding</keyword>
<proteinExistence type="inferred from homology"/>
<feature type="transmembrane region" description="Helical" evidence="12">
    <location>
        <begin position="391"/>
        <end position="409"/>
    </location>
</feature>
<evidence type="ECO:0000256" key="12">
    <source>
        <dbReference type="RuleBase" id="RU046427"/>
    </source>
</evidence>
<evidence type="ECO:0000256" key="4">
    <source>
        <dbReference type="ARBA" id="ARBA00022884"/>
    </source>
</evidence>
<feature type="domain" description="RRM" evidence="14">
    <location>
        <begin position="108"/>
        <end position="186"/>
    </location>
</feature>
<feature type="compositionally biased region" description="Basic and acidic residues" evidence="13">
    <location>
        <begin position="684"/>
        <end position="712"/>
    </location>
</feature>
<name>A0A7R8CP14_LEPSM</name>
<dbReference type="Pfam" id="PF00001">
    <property type="entry name" value="7tm_1"/>
    <property type="match status" value="1"/>
</dbReference>
<dbReference type="PROSITE" id="PS50102">
    <property type="entry name" value="RRM"/>
    <property type="match status" value="3"/>
</dbReference>
<dbReference type="InterPro" id="IPR001817">
    <property type="entry name" value="Vasoprsn_rcpt"/>
</dbReference>
<feature type="transmembrane region" description="Helical" evidence="12">
    <location>
        <begin position="360"/>
        <end position="379"/>
    </location>
</feature>
<dbReference type="OrthoDB" id="439808at2759"/>
<dbReference type="GO" id="GO:0003723">
    <property type="term" value="F:RNA binding"/>
    <property type="evidence" value="ECO:0007669"/>
    <property type="project" value="UniProtKB-UniRule"/>
</dbReference>
<keyword evidence="8 12" id="KW-0675">Receptor</keyword>
<evidence type="ECO:0000256" key="6">
    <source>
        <dbReference type="ARBA" id="ARBA00023040"/>
    </source>
</evidence>
<evidence type="ECO:0000256" key="8">
    <source>
        <dbReference type="ARBA" id="ARBA00023170"/>
    </source>
</evidence>
<dbReference type="SUPFAM" id="SSF81321">
    <property type="entry name" value="Family A G protein-coupled receptor-like"/>
    <property type="match status" value="1"/>
</dbReference>
<dbReference type="GO" id="GO:0005000">
    <property type="term" value="F:vasopressin receptor activity"/>
    <property type="evidence" value="ECO:0007669"/>
    <property type="project" value="InterPro"/>
</dbReference>
<feature type="domain" description="RRM" evidence="14">
    <location>
        <begin position="11"/>
        <end position="86"/>
    </location>
</feature>
<organism evidence="16 17">
    <name type="scientific">Lepeophtheirus salmonis</name>
    <name type="common">Salmon louse</name>
    <name type="synonym">Caligus salmonis</name>
    <dbReference type="NCBI Taxonomy" id="72036"/>
    <lineage>
        <taxon>Eukaryota</taxon>
        <taxon>Metazoa</taxon>
        <taxon>Ecdysozoa</taxon>
        <taxon>Arthropoda</taxon>
        <taxon>Crustacea</taxon>
        <taxon>Multicrustacea</taxon>
        <taxon>Hexanauplia</taxon>
        <taxon>Copepoda</taxon>
        <taxon>Siphonostomatoida</taxon>
        <taxon>Caligidae</taxon>
        <taxon>Lepeophtheirus</taxon>
    </lineage>
</organism>
<sequence>MNLECLEDGPRTLYVGNLDVAVTEDLVLALFGQLGAVKGCKIIREGASDPYCFVEFAHPASAAAALTAMNKRICLGKEMKVNWASSPGGSSDSVVHHNLPKPDTSQHHHIFVGDLSPDITTETLKNAFVPFGEISDCKVVKDMLTNKSKGYGFVSFVEKNDAQTAIEQMNGQWLGSRAIRTNWAARKPPAPYSKDTSNVNKLNFEDVYRQASPRNFTVYCGGLINSDENIIRQTFSPFGRILEIRYFRDKGYAFVRFDNKESACNAIVALHGSNVQGQSVKCSWGKESTETLGGGGGGGFLRRYKIRSNCAIFEGEKSPLNTYLMNDSLVGETTIQELPNKKNSTAPSSSHFFQVEQLTFLWILLILIVIGNATVLLALAVSKGRKSRMNFFIRHLAITDLCVGLISVMTDIVWKITISWEAGLLACKLIRFSQAVVTYASTYVLVALSIDRYDAITHPMNFSGSWRRAKVLIILAWALSIIFSAPILHFYTTKETQDYGTQCWIDFDQKWHWKLYMTLVSNHLEEKQRSHHLGIIPLQKTRRSDGGVESETRRASSRGLIPKAKVKTIKMTFVIIFVFILCWSPYIVFDMLQVYGCIPDSPTNRAIATFIQSLAPLNSAANPIIYCLFSANMGSCIQTLMGRKDQSHSKSYNTTSMLKEGKRPAAGKNNSLSSWTGLTTTTTTEDRLQNKIESDRELNSSSFKDSKLDPKLDPNPQKMTYKQLCVLAIECFGLFVKTGINLFLQYQSS</sequence>
<dbReference type="CDD" id="cd12354">
    <property type="entry name" value="RRM3_TIA1_like"/>
    <property type="match status" value="1"/>
</dbReference>
<dbReference type="PROSITE" id="PS50262">
    <property type="entry name" value="G_PROTEIN_RECEP_F1_2"/>
    <property type="match status" value="1"/>
</dbReference>
<evidence type="ECO:0000259" key="14">
    <source>
        <dbReference type="PROSITE" id="PS50102"/>
    </source>
</evidence>
<feature type="transmembrane region" description="Helical" evidence="12">
    <location>
        <begin position="471"/>
        <end position="491"/>
    </location>
</feature>
<keyword evidence="9 12" id="KW-0325">Glycoprotein</keyword>
<dbReference type="Pfam" id="PF00076">
    <property type="entry name" value="RRM_1"/>
    <property type="match status" value="3"/>
</dbReference>
<dbReference type="EMBL" id="HG994582">
    <property type="protein sequence ID" value="CAF2881683.1"/>
    <property type="molecule type" value="Genomic_DNA"/>
</dbReference>
<feature type="compositionally biased region" description="Polar residues" evidence="13">
    <location>
        <begin position="668"/>
        <end position="678"/>
    </location>
</feature>
<protein>
    <submittedName>
        <fullName evidence="16">TIA1</fullName>
    </submittedName>
</protein>
<evidence type="ECO:0000313" key="17">
    <source>
        <dbReference type="Proteomes" id="UP000675881"/>
    </source>
</evidence>
<comment type="caution">
    <text evidence="12">Lacks conserved residue(s) required for the propagation of feature annotation.</text>
</comment>
<feature type="transmembrane region" description="Helical" evidence="12">
    <location>
        <begin position="429"/>
        <end position="450"/>
    </location>
</feature>
<dbReference type="SUPFAM" id="SSF54928">
    <property type="entry name" value="RNA-binding domain, RBD"/>
    <property type="match status" value="3"/>
</dbReference>
<dbReference type="AlphaFoldDB" id="A0A7R8CP14"/>
<dbReference type="InterPro" id="IPR000276">
    <property type="entry name" value="GPCR_Rhodpsn"/>
</dbReference>
<feature type="transmembrane region" description="Helical" evidence="12">
    <location>
        <begin position="724"/>
        <end position="744"/>
    </location>
</feature>
<dbReference type="InterPro" id="IPR052665">
    <property type="entry name" value="Neuropeptide-GPCR"/>
</dbReference>
<dbReference type="InterPro" id="IPR017452">
    <property type="entry name" value="GPCR_Rhodpsn_7TM"/>
</dbReference>
<reference evidence="16" key="1">
    <citation type="submission" date="2021-02" db="EMBL/GenBank/DDBJ databases">
        <authorList>
            <person name="Bekaert M."/>
        </authorList>
    </citation>
    <scope>NUCLEOTIDE SEQUENCE</scope>
    <source>
        <strain evidence="16">IoA-00</strain>
    </source>
</reference>
<dbReference type="GO" id="GO:0005886">
    <property type="term" value="C:plasma membrane"/>
    <property type="evidence" value="ECO:0007669"/>
    <property type="project" value="UniProtKB-SubCell"/>
</dbReference>
<evidence type="ECO:0000256" key="9">
    <source>
        <dbReference type="ARBA" id="ARBA00023180"/>
    </source>
</evidence>
<accession>A0A7R8CP14</accession>
<dbReference type="GO" id="GO:0008188">
    <property type="term" value="F:neuropeptide receptor activity"/>
    <property type="evidence" value="ECO:0007669"/>
    <property type="project" value="TreeGrafter"/>
</dbReference>
<keyword evidence="5 12" id="KW-1133">Transmembrane helix</keyword>
<dbReference type="PRINTS" id="PR00896">
    <property type="entry name" value="VASOPRESSINR"/>
</dbReference>
<evidence type="ECO:0000256" key="11">
    <source>
        <dbReference type="PROSITE-ProRule" id="PRU00176"/>
    </source>
</evidence>
<dbReference type="InterPro" id="IPR003954">
    <property type="entry name" value="RRM_euk-type"/>
</dbReference>